<evidence type="ECO:0000256" key="2">
    <source>
        <dbReference type="ARBA" id="ARBA00022490"/>
    </source>
</evidence>
<keyword evidence="3 8" id="KW-0597">Phosphoprotein</keyword>
<dbReference type="KEGG" id="pcx:LPB68_15420"/>
<dbReference type="GO" id="GO:0003700">
    <property type="term" value="F:DNA-binding transcription factor activity"/>
    <property type="evidence" value="ECO:0007669"/>
    <property type="project" value="InterPro"/>
</dbReference>
<evidence type="ECO:0000256" key="3">
    <source>
        <dbReference type="ARBA" id="ARBA00022553"/>
    </source>
</evidence>
<proteinExistence type="predicted"/>
<dbReference type="InterPro" id="IPR011006">
    <property type="entry name" value="CheY-like_superfamily"/>
</dbReference>
<evidence type="ECO:0000256" key="5">
    <source>
        <dbReference type="ARBA" id="ARBA00023015"/>
    </source>
</evidence>
<dbReference type="GO" id="GO:0005737">
    <property type="term" value="C:cytoplasm"/>
    <property type="evidence" value="ECO:0007669"/>
    <property type="project" value="UniProtKB-SubCell"/>
</dbReference>
<evidence type="ECO:0000256" key="6">
    <source>
        <dbReference type="ARBA" id="ARBA00023125"/>
    </source>
</evidence>
<feature type="domain" description="Response regulatory" evidence="10">
    <location>
        <begin position="9"/>
        <end position="126"/>
    </location>
</feature>
<organism evidence="11 12">
    <name type="scientific">Paenibacillus crassostreae</name>
    <dbReference type="NCBI Taxonomy" id="1763538"/>
    <lineage>
        <taxon>Bacteria</taxon>
        <taxon>Bacillati</taxon>
        <taxon>Bacillota</taxon>
        <taxon>Bacilli</taxon>
        <taxon>Bacillales</taxon>
        <taxon>Paenibacillaceae</taxon>
        <taxon>Paenibacillus</taxon>
    </lineage>
</organism>
<evidence type="ECO:0000256" key="1">
    <source>
        <dbReference type="ARBA" id="ARBA00004496"/>
    </source>
</evidence>
<keyword evidence="2" id="KW-0963">Cytoplasm</keyword>
<dbReference type="InterPro" id="IPR041522">
    <property type="entry name" value="CdaR_GGDEF"/>
</dbReference>
<dbReference type="SUPFAM" id="SSF52172">
    <property type="entry name" value="CheY-like"/>
    <property type="match status" value="1"/>
</dbReference>
<dbReference type="SMART" id="SM00342">
    <property type="entry name" value="HTH_ARAC"/>
    <property type="match status" value="1"/>
</dbReference>
<feature type="modified residue" description="4-aspartylphosphate" evidence="8">
    <location>
        <position position="61"/>
    </location>
</feature>
<dbReference type="InterPro" id="IPR020449">
    <property type="entry name" value="Tscrpt_reg_AraC-type_HTH"/>
</dbReference>
<dbReference type="PROSITE" id="PS50110">
    <property type="entry name" value="RESPONSE_REGULATORY"/>
    <property type="match status" value="1"/>
</dbReference>
<keyword evidence="4" id="KW-0902">Two-component regulatory system</keyword>
<evidence type="ECO:0000256" key="8">
    <source>
        <dbReference type="PROSITE-ProRule" id="PRU00169"/>
    </source>
</evidence>
<dbReference type="Proteomes" id="UP000077134">
    <property type="component" value="Unassembled WGS sequence"/>
</dbReference>
<evidence type="ECO:0000259" key="10">
    <source>
        <dbReference type="PROSITE" id="PS50110"/>
    </source>
</evidence>
<dbReference type="InterPro" id="IPR051552">
    <property type="entry name" value="HptR"/>
</dbReference>
<dbReference type="SUPFAM" id="SSF46689">
    <property type="entry name" value="Homeodomain-like"/>
    <property type="match status" value="2"/>
</dbReference>
<keyword evidence="6" id="KW-0238">DNA-binding</keyword>
<dbReference type="PANTHER" id="PTHR42713">
    <property type="entry name" value="HISTIDINE KINASE-RELATED"/>
    <property type="match status" value="1"/>
</dbReference>
<dbReference type="Pfam" id="PF12833">
    <property type="entry name" value="HTH_18"/>
    <property type="match status" value="1"/>
</dbReference>
<dbReference type="EMBL" id="LSFN01000006">
    <property type="protein sequence ID" value="OAB75889.1"/>
    <property type="molecule type" value="Genomic_DNA"/>
</dbReference>
<protein>
    <submittedName>
        <fullName evidence="11">Two-component system response regulator</fullName>
    </submittedName>
</protein>
<dbReference type="RefSeq" id="WP_068656833.1">
    <property type="nucleotide sequence ID" value="NZ_CP017770.1"/>
</dbReference>
<evidence type="ECO:0000256" key="7">
    <source>
        <dbReference type="ARBA" id="ARBA00023163"/>
    </source>
</evidence>
<dbReference type="Pfam" id="PF00072">
    <property type="entry name" value="Response_reg"/>
    <property type="match status" value="1"/>
</dbReference>
<keyword evidence="7" id="KW-0804">Transcription</keyword>
<dbReference type="GO" id="GO:0000160">
    <property type="term" value="P:phosphorelay signal transduction system"/>
    <property type="evidence" value="ECO:0007669"/>
    <property type="project" value="UniProtKB-KW"/>
</dbReference>
<evidence type="ECO:0000313" key="12">
    <source>
        <dbReference type="Proteomes" id="UP000077134"/>
    </source>
</evidence>
<keyword evidence="5" id="KW-0805">Transcription regulation</keyword>
<dbReference type="Pfam" id="PF17853">
    <property type="entry name" value="GGDEF_2"/>
    <property type="match status" value="1"/>
</dbReference>
<dbReference type="Gene3D" id="3.40.50.2300">
    <property type="match status" value="1"/>
</dbReference>
<dbReference type="PROSITE" id="PS01124">
    <property type="entry name" value="HTH_ARAC_FAMILY_2"/>
    <property type="match status" value="1"/>
</dbReference>
<dbReference type="PANTHER" id="PTHR42713:SF3">
    <property type="entry name" value="TRANSCRIPTIONAL REGULATORY PROTEIN HPTR"/>
    <property type="match status" value="1"/>
</dbReference>
<dbReference type="InterPro" id="IPR009057">
    <property type="entry name" value="Homeodomain-like_sf"/>
</dbReference>
<dbReference type="AlphaFoldDB" id="A0A167EUF9"/>
<reference evidence="11 12" key="1">
    <citation type="submission" date="2016-02" db="EMBL/GenBank/DDBJ databases">
        <title>Paenibacillus sp. LPB0068, isolated from Crassostrea gigas.</title>
        <authorList>
            <person name="Shin S.-K."/>
            <person name="Yi H."/>
        </authorList>
    </citation>
    <scope>NUCLEOTIDE SEQUENCE [LARGE SCALE GENOMIC DNA]</scope>
    <source>
        <strain evidence="11 12">LPB0068</strain>
    </source>
</reference>
<dbReference type="InterPro" id="IPR001789">
    <property type="entry name" value="Sig_transdc_resp-reg_receiver"/>
</dbReference>
<dbReference type="STRING" id="1763538.LPB68_15420"/>
<sequence length="530" mass="61563">MVAISNKYKVILVDDEPLILRSLKAAIPWNELNLEVVGEARNGEGALHLIQETSPHMIISDIRMPGIDGISLMKEVSLNNPKLIFIIISGYGEFEYAREALRQGAFDYLLKPIDHDELTEMLKRAIQRLDSQIENEELIHSVQVLSLMARERMFAELIEGNQRSQQHLKWMESNELEHDYFMVVIQLDQYLLLNGHWTTGEKRLWLFAIRNILEDWIRLNKGLTIFPFHSGEWIILLPSMLNDNKVSLGEDIIRQIKKYSKLTCFVGISHSTKGIDQLSSSYQSATRALYQRFYAEHKGAFVDSDSTHDITQMKEVKYPKHIEISILECIRNLDLARMLSLFDQMKFYIEENSLTKDIAERMIIEMTVVLYRQFEYGNLLVDGSLGGLIQRIHEMTTLHEMIHAVKEAFEKRMRENRESQSKEDIQAIVEKAQNYIVNNYHKDLGIEELSELVGLSASHFCMIFKQISGFTFLEYLTKCRLEKAKYILKNTNVKVYQIAPLVGYQDPKYFTQVFKKAIGKTPTEYREETG</sequence>
<feature type="domain" description="HTH araC/xylS-type" evidence="9">
    <location>
        <begin position="430"/>
        <end position="528"/>
    </location>
</feature>
<evidence type="ECO:0000256" key="4">
    <source>
        <dbReference type="ARBA" id="ARBA00023012"/>
    </source>
</evidence>
<accession>A0A167EUF9</accession>
<dbReference type="GO" id="GO:0043565">
    <property type="term" value="F:sequence-specific DNA binding"/>
    <property type="evidence" value="ECO:0007669"/>
    <property type="project" value="InterPro"/>
</dbReference>
<dbReference type="CDD" id="cd17536">
    <property type="entry name" value="REC_YesN-like"/>
    <property type="match status" value="1"/>
</dbReference>
<dbReference type="SMART" id="SM00448">
    <property type="entry name" value="REC"/>
    <property type="match status" value="1"/>
</dbReference>
<comment type="subcellular location">
    <subcellularLocation>
        <location evidence="1">Cytoplasm</location>
    </subcellularLocation>
</comment>
<dbReference type="Gene3D" id="1.10.10.60">
    <property type="entry name" value="Homeodomain-like"/>
    <property type="match status" value="2"/>
</dbReference>
<evidence type="ECO:0000259" key="9">
    <source>
        <dbReference type="PROSITE" id="PS01124"/>
    </source>
</evidence>
<comment type="caution">
    <text evidence="11">The sequence shown here is derived from an EMBL/GenBank/DDBJ whole genome shotgun (WGS) entry which is preliminary data.</text>
</comment>
<keyword evidence="12" id="KW-1185">Reference proteome</keyword>
<dbReference type="InterPro" id="IPR018060">
    <property type="entry name" value="HTH_AraC"/>
</dbReference>
<gene>
    <name evidence="11" type="ORF">PNBC_07600</name>
</gene>
<dbReference type="PRINTS" id="PR00032">
    <property type="entry name" value="HTHARAC"/>
</dbReference>
<evidence type="ECO:0000313" key="11">
    <source>
        <dbReference type="EMBL" id="OAB75889.1"/>
    </source>
</evidence>
<dbReference type="OrthoDB" id="9788446at2"/>
<name>A0A167EUF9_9BACL</name>